<dbReference type="Pfam" id="PF02234">
    <property type="entry name" value="CDI"/>
    <property type="match status" value="1"/>
</dbReference>
<feature type="domain" description="Cyclin-dependent kinase inhibitor" evidence="3">
    <location>
        <begin position="73"/>
        <end position="121"/>
    </location>
</feature>
<accession>A0ABM5GH77</accession>
<dbReference type="PANTHER" id="PTHR46778">
    <property type="entry name" value="CYCLIN-DEPENDENT KINASE INHIBITOR 1-RELATED"/>
    <property type="match status" value="1"/>
</dbReference>
<organism evidence="4 5">
    <name type="scientific">Pogona vitticeps</name>
    <name type="common">central bearded dragon</name>
    <dbReference type="NCBI Taxonomy" id="103695"/>
    <lineage>
        <taxon>Eukaryota</taxon>
        <taxon>Metazoa</taxon>
        <taxon>Chordata</taxon>
        <taxon>Craniata</taxon>
        <taxon>Vertebrata</taxon>
        <taxon>Euteleostomi</taxon>
        <taxon>Lepidosauria</taxon>
        <taxon>Squamata</taxon>
        <taxon>Bifurcata</taxon>
        <taxon>Unidentata</taxon>
        <taxon>Episquamata</taxon>
        <taxon>Toxicofera</taxon>
        <taxon>Iguania</taxon>
        <taxon>Acrodonta</taxon>
        <taxon>Agamidae</taxon>
        <taxon>Amphibolurinae</taxon>
        <taxon>Pogona</taxon>
    </lineage>
</organism>
<dbReference type="Proteomes" id="UP001652642">
    <property type="component" value="Chromosome 5"/>
</dbReference>
<dbReference type="GeneID" id="110075002"/>
<dbReference type="PANTHER" id="PTHR46778:SF2">
    <property type="entry name" value="CYCLIN-DEPENDENT KINASE INHIBITOR DOMAIN-CONTAINING PROTEIN"/>
    <property type="match status" value="1"/>
</dbReference>
<keyword evidence="2 5" id="KW-0649">Protein kinase inhibitor</keyword>
<dbReference type="InterPro" id="IPR003175">
    <property type="entry name" value="CDI_dom"/>
</dbReference>
<reference evidence="5" key="1">
    <citation type="submission" date="2025-08" db="UniProtKB">
        <authorList>
            <consortium name="RefSeq"/>
        </authorList>
    </citation>
    <scope>IDENTIFICATION</scope>
</reference>
<sequence length="210" mass="24794">MVREKDREAIFLFGFFLKRKERKQNLLPSCFRSFSCHHHQTAKELRFCSLINEKLKGEKMEPKPAKASHARRNLFGPVDHDNLQQDVQNMLWASMERAMQRWNFDFLQDKPTEGLLQWEELPVHEVPTFYHNLVIGQGRYPLQSMNWDVTKETKMSHVGKMMKKTKPAKRIARKKGVAGKKRRQTSFTDYYTAKKDNRVAMQTPVKKLAI</sequence>
<dbReference type="InterPro" id="IPR044898">
    <property type="entry name" value="CDI_dom_sf"/>
</dbReference>
<dbReference type="Gene3D" id="4.10.365.10">
    <property type="entry name" value="p27"/>
    <property type="match status" value="1"/>
</dbReference>
<evidence type="ECO:0000313" key="4">
    <source>
        <dbReference type="Proteomes" id="UP001652642"/>
    </source>
</evidence>
<dbReference type="GO" id="GO:0004860">
    <property type="term" value="F:protein kinase inhibitor activity"/>
    <property type="evidence" value="ECO:0007669"/>
    <property type="project" value="UniProtKB-KW"/>
</dbReference>
<proteinExistence type="inferred from homology"/>
<evidence type="ECO:0000313" key="5">
    <source>
        <dbReference type="RefSeq" id="XP_072857014.1"/>
    </source>
</evidence>
<evidence type="ECO:0000256" key="1">
    <source>
        <dbReference type="ARBA" id="ARBA00006726"/>
    </source>
</evidence>
<keyword evidence="4" id="KW-1185">Reference proteome</keyword>
<comment type="similarity">
    <text evidence="1">Belongs to the CDI family.</text>
</comment>
<name>A0ABM5GH77_9SAUR</name>
<dbReference type="InterPro" id="IPR029841">
    <property type="entry name" value="CDKN1A"/>
</dbReference>
<gene>
    <name evidence="5" type="primary">LOC110075002</name>
</gene>
<evidence type="ECO:0000259" key="3">
    <source>
        <dbReference type="Pfam" id="PF02234"/>
    </source>
</evidence>
<dbReference type="RefSeq" id="XP_072857014.1">
    <property type="nucleotide sequence ID" value="XM_073000913.1"/>
</dbReference>
<evidence type="ECO:0000256" key="2">
    <source>
        <dbReference type="ARBA" id="ARBA00023013"/>
    </source>
</evidence>
<protein>
    <submittedName>
        <fullName evidence="5">Cyclin-dependent kinase inhibitor 1-like</fullName>
    </submittedName>
</protein>